<sequence>MLDRPGLADFLRRRREMLRPADVGLPDGVRRRTPGLRRDEVAHLAGMSTDYYARLEQSRGANPSEPIVASLARVLRCDLDERDHLYHLAGLEPPARLASRHIRPGLISLLDRLTDVPASICTDLYDVLWQNALADAVLGTQDPQVDPRSRNLVWQWFTNPATRARVPKEDWPRHSTDHVGHLRATHARRGRDKDVATFVRGLHEHSAEFRDLWEQHHVSVRRFDRKRLLHPDVGELHLTCEVLLTPAEDLMVVTFFPTPGTDAHEKLDLLRVIGIQGFKPAGDLC</sequence>
<dbReference type="EMBL" id="JAGSOV010000039">
    <property type="protein sequence ID" value="MCO1657038.1"/>
    <property type="molecule type" value="Genomic_DNA"/>
</dbReference>
<protein>
    <submittedName>
        <fullName evidence="2">Helix-turn-helix domain-containing protein</fullName>
    </submittedName>
</protein>
<dbReference type="PROSITE" id="PS50943">
    <property type="entry name" value="HTH_CROC1"/>
    <property type="match status" value="1"/>
</dbReference>
<keyword evidence="3" id="KW-1185">Reference proteome</keyword>
<dbReference type="InterPro" id="IPR010982">
    <property type="entry name" value="Lambda_DNA-bd_dom_sf"/>
</dbReference>
<gene>
    <name evidence="2" type="ORF">KDL28_18410</name>
</gene>
<dbReference type="Gene3D" id="3.30.450.180">
    <property type="match status" value="1"/>
</dbReference>
<evidence type="ECO:0000313" key="3">
    <source>
        <dbReference type="Proteomes" id="UP001165283"/>
    </source>
</evidence>
<dbReference type="Pfam" id="PF13560">
    <property type="entry name" value="HTH_31"/>
    <property type="match status" value="1"/>
</dbReference>
<dbReference type="Proteomes" id="UP001165283">
    <property type="component" value="Unassembled WGS sequence"/>
</dbReference>
<dbReference type="PANTHER" id="PTHR35010:SF2">
    <property type="entry name" value="BLL4672 PROTEIN"/>
    <property type="match status" value="1"/>
</dbReference>
<proteinExistence type="predicted"/>
<dbReference type="SUPFAM" id="SSF47413">
    <property type="entry name" value="lambda repressor-like DNA-binding domains"/>
    <property type="match status" value="1"/>
</dbReference>
<name>A0ABT1A220_9PSEU</name>
<evidence type="ECO:0000259" key="1">
    <source>
        <dbReference type="PROSITE" id="PS50943"/>
    </source>
</evidence>
<dbReference type="CDD" id="cd00093">
    <property type="entry name" value="HTH_XRE"/>
    <property type="match status" value="1"/>
</dbReference>
<dbReference type="RefSeq" id="WP_252440342.1">
    <property type="nucleotide sequence ID" value="NZ_JAGSOV010000039.1"/>
</dbReference>
<accession>A0ABT1A220</accession>
<organism evidence="2 3">
    <name type="scientific">Pseudonocardia humida</name>
    <dbReference type="NCBI Taxonomy" id="2800819"/>
    <lineage>
        <taxon>Bacteria</taxon>
        <taxon>Bacillati</taxon>
        <taxon>Actinomycetota</taxon>
        <taxon>Actinomycetes</taxon>
        <taxon>Pseudonocardiales</taxon>
        <taxon>Pseudonocardiaceae</taxon>
        <taxon>Pseudonocardia</taxon>
    </lineage>
</organism>
<dbReference type="SMART" id="SM00530">
    <property type="entry name" value="HTH_XRE"/>
    <property type="match status" value="1"/>
</dbReference>
<dbReference type="Gene3D" id="1.10.260.40">
    <property type="entry name" value="lambda repressor-like DNA-binding domains"/>
    <property type="match status" value="1"/>
</dbReference>
<dbReference type="InterPro" id="IPR041413">
    <property type="entry name" value="MLTR_LBD"/>
</dbReference>
<feature type="domain" description="HTH cro/C1-type" evidence="1">
    <location>
        <begin position="35"/>
        <end position="82"/>
    </location>
</feature>
<comment type="caution">
    <text evidence="2">The sequence shown here is derived from an EMBL/GenBank/DDBJ whole genome shotgun (WGS) entry which is preliminary data.</text>
</comment>
<reference evidence="2" key="1">
    <citation type="submission" date="2021-04" db="EMBL/GenBank/DDBJ databases">
        <title>Pseudonocardia sp. nov., isolated from sandy soil of mangrove forest.</title>
        <authorList>
            <person name="Zan Z."/>
            <person name="Huang R."/>
            <person name="Liu W."/>
        </authorList>
    </citation>
    <scope>NUCLEOTIDE SEQUENCE</scope>
    <source>
        <strain evidence="2">S2-4</strain>
    </source>
</reference>
<dbReference type="InterPro" id="IPR001387">
    <property type="entry name" value="Cro/C1-type_HTH"/>
</dbReference>
<evidence type="ECO:0000313" key="2">
    <source>
        <dbReference type="EMBL" id="MCO1657038.1"/>
    </source>
</evidence>
<dbReference type="Pfam" id="PF17765">
    <property type="entry name" value="MLTR_LBD"/>
    <property type="match status" value="1"/>
</dbReference>
<dbReference type="PANTHER" id="PTHR35010">
    <property type="entry name" value="BLL4672 PROTEIN-RELATED"/>
    <property type="match status" value="1"/>
</dbReference>